<evidence type="ECO:0008006" key="4">
    <source>
        <dbReference type="Google" id="ProtNLM"/>
    </source>
</evidence>
<name>A0A7W7RIQ6_9ACTN</name>
<feature type="transmembrane region" description="Helical" evidence="1">
    <location>
        <begin position="82"/>
        <end position="102"/>
    </location>
</feature>
<evidence type="ECO:0000256" key="1">
    <source>
        <dbReference type="SAM" id="Phobius"/>
    </source>
</evidence>
<dbReference type="AlphaFoldDB" id="A0A7W7RIQ6"/>
<gene>
    <name evidence="2" type="ORF">F4561_003108</name>
</gene>
<feature type="transmembrane region" description="Helical" evidence="1">
    <location>
        <begin position="146"/>
        <end position="167"/>
    </location>
</feature>
<keyword evidence="3" id="KW-1185">Reference proteome</keyword>
<keyword evidence="1" id="KW-0812">Transmembrane</keyword>
<protein>
    <recommendedName>
        <fullName evidence="4">DUF2752 domain-containing protein</fullName>
    </recommendedName>
</protein>
<comment type="caution">
    <text evidence="2">The sequence shown here is derived from an EMBL/GenBank/DDBJ whole genome shotgun (WGS) entry which is preliminary data.</text>
</comment>
<feature type="transmembrane region" description="Helical" evidence="1">
    <location>
        <begin position="114"/>
        <end position="134"/>
    </location>
</feature>
<sequence>MPPWLLPLRFRVEARDRHSWFALVALGGLVLGGLMAVFGLPPVDIHGPLHYLGIMGPGCGGTRSVWAAMRGDLAMSWRYNPIGIPLLLGAAATLLRFLVGMATGRWLNVHVRSVTPLAVTGGALFGLLAVNQQLHVELLRTPGEEFSLVGPLLNMLPILVLCAVLVIRNRRIARRAAGR</sequence>
<dbReference type="Pfam" id="PF10825">
    <property type="entry name" value="DUF2752"/>
    <property type="match status" value="1"/>
</dbReference>
<organism evidence="2 3">
    <name type="scientific">Lipingzhangella halophila</name>
    <dbReference type="NCBI Taxonomy" id="1783352"/>
    <lineage>
        <taxon>Bacteria</taxon>
        <taxon>Bacillati</taxon>
        <taxon>Actinomycetota</taxon>
        <taxon>Actinomycetes</taxon>
        <taxon>Streptosporangiales</taxon>
        <taxon>Nocardiopsidaceae</taxon>
        <taxon>Lipingzhangella</taxon>
    </lineage>
</organism>
<reference evidence="2 3" key="1">
    <citation type="submission" date="2020-08" db="EMBL/GenBank/DDBJ databases">
        <title>Sequencing the genomes of 1000 actinobacteria strains.</title>
        <authorList>
            <person name="Klenk H.-P."/>
        </authorList>
    </citation>
    <scope>NUCLEOTIDE SEQUENCE [LARGE SCALE GENOMIC DNA]</scope>
    <source>
        <strain evidence="2 3">DSM 102030</strain>
    </source>
</reference>
<keyword evidence="1" id="KW-0472">Membrane</keyword>
<dbReference type="RefSeq" id="WP_184579621.1">
    <property type="nucleotide sequence ID" value="NZ_JACHJT010000001.1"/>
</dbReference>
<dbReference type="Proteomes" id="UP000523007">
    <property type="component" value="Unassembled WGS sequence"/>
</dbReference>
<evidence type="ECO:0000313" key="3">
    <source>
        <dbReference type="Proteomes" id="UP000523007"/>
    </source>
</evidence>
<feature type="transmembrane region" description="Helical" evidence="1">
    <location>
        <begin position="20"/>
        <end position="40"/>
    </location>
</feature>
<evidence type="ECO:0000313" key="2">
    <source>
        <dbReference type="EMBL" id="MBB4932288.1"/>
    </source>
</evidence>
<keyword evidence="1" id="KW-1133">Transmembrane helix</keyword>
<accession>A0A7W7RIQ6</accession>
<proteinExistence type="predicted"/>
<dbReference type="InterPro" id="IPR021215">
    <property type="entry name" value="DUF2752"/>
</dbReference>
<dbReference type="EMBL" id="JACHJT010000001">
    <property type="protein sequence ID" value="MBB4932288.1"/>
    <property type="molecule type" value="Genomic_DNA"/>
</dbReference>